<feature type="domain" description="Sporulation stage II protein D amidase enhancer LytB N-terminal" evidence="2">
    <location>
        <begin position="60"/>
        <end position="151"/>
    </location>
</feature>
<evidence type="ECO:0000259" key="2">
    <source>
        <dbReference type="Pfam" id="PF08486"/>
    </source>
</evidence>
<evidence type="ECO:0000313" key="3">
    <source>
        <dbReference type="EMBL" id="SIT69468.1"/>
    </source>
</evidence>
<feature type="region of interest" description="Disordered" evidence="1">
    <location>
        <begin position="26"/>
        <end position="45"/>
    </location>
</feature>
<dbReference type="PANTHER" id="PTHR30032">
    <property type="entry name" value="N-ACETYLMURAMOYL-L-ALANINE AMIDASE-RELATED"/>
    <property type="match status" value="1"/>
</dbReference>
<dbReference type="InterPro" id="IPR051922">
    <property type="entry name" value="Bact_Sporulation_Assoc"/>
</dbReference>
<dbReference type="GO" id="GO:0030288">
    <property type="term" value="C:outer membrane-bounded periplasmic space"/>
    <property type="evidence" value="ECO:0007669"/>
    <property type="project" value="TreeGrafter"/>
</dbReference>
<keyword evidence="4" id="KW-1185">Reference proteome</keyword>
<dbReference type="GO" id="GO:0030435">
    <property type="term" value="P:sporulation resulting in formation of a cellular spore"/>
    <property type="evidence" value="ECO:0007669"/>
    <property type="project" value="InterPro"/>
</dbReference>
<name>A0A1U7PM89_9BACI</name>
<dbReference type="STRING" id="550447.SAMN05428946_0492"/>
<reference evidence="4" key="1">
    <citation type="submission" date="2017-01" db="EMBL/GenBank/DDBJ databases">
        <authorList>
            <person name="Varghese N."/>
            <person name="Submissions S."/>
        </authorList>
    </citation>
    <scope>NUCLEOTIDE SEQUENCE [LARGE SCALE GENOMIC DNA]</scope>
    <source>
        <strain evidence="4">MNA4</strain>
    </source>
</reference>
<protein>
    <submittedName>
        <fullName evidence="3">Stage II sporulation protein D</fullName>
    </submittedName>
</protein>
<dbReference type="InterPro" id="IPR013486">
    <property type="entry name" value="SpoIID/LytB"/>
</dbReference>
<dbReference type="Proteomes" id="UP000187550">
    <property type="component" value="Unassembled WGS sequence"/>
</dbReference>
<dbReference type="NCBIfam" id="TIGR02870">
    <property type="entry name" value="spore_II_D"/>
    <property type="match status" value="1"/>
</dbReference>
<evidence type="ECO:0000256" key="1">
    <source>
        <dbReference type="SAM" id="MobiDB-lite"/>
    </source>
</evidence>
<dbReference type="Pfam" id="PF08486">
    <property type="entry name" value="SpoIID"/>
    <property type="match status" value="1"/>
</dbReference>
<dbReference type="NCBIfam" id="TIGR02669">
    <property type="entry name" value="SpoIID_LytB"/>
    <property type="match status" value="1"/>
</dbReference>
<organism evidence="3 4">
    <name type="scientific">Edaphobacillus lindanitolerans</name>
    <dbReference type="NCBI Taxonomy" id="550447"/>
    <lineage>
        <taxon>Bacteria</taxon>
        <taxon>Bacillati</taxon>
        <taxon>Bacillota</taxon>
        <taxon>Bacilli</taxon>
        <taxon>Bacillales</taxon>
        <taxon>Bacillaceae</taxon>
        <taxon>Edaphobacillus</taxon>
    </lineage>
</organism>
<evidence type="ECO:0000313" key="4">
    <source>
        <dbReference type="Proteomes" id="UP000187550"/>
    </source>
</evidence>
<sequence>MGVLIVALLFFIPILLKPPLPQAANERAGETELPDGKSSGMPSKDGPVCGAVLNVEGESKPVPIEEYVAGVLAGEMPVNFHEEALKAQAVASRTYALRLAGSSEGQIKTTTAHQVYKPEAKRRKLWDKSFAENERKVRRAVKETEGQVLVHEGELISAMFFSTSNGRTETAKNYGGTDIPYLQSVESSGEETVAPAFEDSVTLTLQAWNDALGSDWSADRFRTMKLRRNETGRVQTVAAEGFEMSGRDMRDKLGLRSTDFDVAYDPDKKVVHVFTKGFGHGVGMSQYGAEAYARDGWTAEKILSHYYSGTTIKKLSADDPACLKLP</sequence>
<gene>
    <name evidence="3" type="ORF">SAMN05428946_0492</name>
</gene>
<dbReference type="PANTHER" id="PTHR30032:SF4">
    <property type="entry name" value="AMIDASE ENHANCER"/>
    <property type="match status" value="1"/>
</dbReference>
<accession>A0A1U7PM89</accession>
<dbReference type="InterPro" id="IPR013693">
    <property type="entry name" value="SpoIID/LytB_N"/>
</dbReference>
<dbReference type="AlphaFoldDB" id="A0A1U7PM89"/>
<proteinExistence type="predicted"/>
<dbReference type="InterPro" id="IPR014225">
    <property type="entry name" value="Spore_II_D_firmicutes"/>
</dbReference>
<dbReference type="EMBL" id="FTPL01000001">
    <property type="protein sequence ID" value="SIT69468.1"/>
    <property type="molecule type" value="Genomic_DNA"/>
</dbReference>